<accession>A0ABQ8EW69</accession>
<evidence type="ECO:0000313" key="3">
    <source>
        <dbReference type="Proteomes" id="UP001648503"/>
    </source>
</evidence>
<organism evidence="2 3">
    <name type="scientific">Batrachochytrium salamandrivorans</name>
    <dbReference type="NCBI Taxonomy" id="1357716"/>
    <lineage>
        <taxon>Eukaryota</taxon>
        <taxon>Fungi</taxon>
        <taxon>Fungi incertae sedis</taxon>
        <taxon>Chytridiomycota</taxon>
        <taxon>Chytridiomycota incertae sedis</taxon>
        <taxon>Chytridiomycetes</taxon>
        <taxon>Rhizophydiales</taxon>
        <taxon>Rhizophydiales incertae sedis</taxon>
        <taxon>Batrachochytrium</taxon>
    </lineage>
</organism>
<dbReference type="PANTHER" id="PTHR16537">
    <property type="entry name" value="SJOEGREN SYNDROME/SCLERODERMA AUTOANTIGEN 1"/>
    <property type="match status" value="1"/>
</dbReference>
<dbReference type="EMBL" id="JAFCIX010000575">
    <property type="protein sequence ID" value="KAH6586168.1"/>
    <property type="molecule type" value="Genomic_DNA"/>
</dbReference>
<dbReference type="Proteomes" id="UP001648503">
    <property type="component" value="Unassembled WGS sequence"/>
</dbReference>
<comment type="caution">
    <text evidence="2">The sequence shown here is derived from an EMBL/GenBank/DDBJ whole genome shotgun (WGS) entry which is preliminary data.</text>
</comment>
<proteinExistence type="predicted"/>
<protein>
    <recommendedName>
        <fullName evidence="4">Sjoegren syndrome/scleroderma autoantigen 1</fullName>
    </recommendedName>
</protein>
<evidence type="ECO:0000313" key="2">
    <source>
        <dbReference type="EMBL" id="KAH6586168.1"/>
    </source>
</evidence>
<sequence length="339" mass="37937">MAALSDAAGAHKAAPMNRRQEGSRRIGTYMLSGWVLMDDMCPNRGCGLPIFRDKDRTKTICCMCDDPVSPLPPVRDVPAKDVGTHALATPSPLSQEIVDVASVNTPESIVLTKEEEKELMDTLEESYKVESYSERNHHHEQSEKASQLIGQKMLQGWTMMQDACPNCLEIPLVRNRQKQYMCVICGRTASSISGLKGLPIEQSTITPVPEECAVIESCPEVPKEHIISAEPRVDDKPKQCSKHHHDGKKRRYTKMTPYRSRFVYENDKMYSTHDGDFPQHDLLEQRMKDCTDVLVKKLSLLANQLEETTDPRSITVIADAISSCTRALTFLGGRVAPSH</sequence>
<name>A0ABQ8EW69_9FUNG</name>
<dbReference type="Pfam" id="PF06677">
    <property type="entry name" value="Auto_anti-p27"/>
    <property type="match status" value="2"/>
</dbReference>
<dbReference type="InterPro" id="IPR051888">
    <property type="entry name" value="UPF0148_domain"/>
</dbReference>
<evidence type="ECO:0000256" key="1">
    <source>
        <dbReference type="SAM" id="MobiDB-lite"/>
    </source>
</evidence>
<keyword evidence="3" id="KW-1185">Reference proteome</keyword>
<dbReference type="InterPro" id="IPR009563">
    <property type="entry name" value="SSSCA1"/>
</dbReference>
<reference evidence="2 3" key="1">
    <citation type="submission" date="2021-02" db="EMBL/GenBank/DDBJ databases">
        <title>Variation within the Batrachochytrium salamandrivorans European outbreak.</title>
        <authorList>
            <person name="Kelly M."/>
            <person name="Pasmans F."/>
            <person name="Shea T.P."/>
            <person name="Munoz J.F."/>
            <person name="Carranza S."/>
            <person name="Cuomo C.A."/>
            <person name="Martel A."/>
        </authorList>
    </citation>
    <scope>NUCLEOTIDE SEQUENCE [LARGE SCALE GENOMIC DNA]</scope>
    <source>
        <strain evidence="2 3">AMFP18/2</strain>
    </source>
</reference>
<gene>
    <name evidence="2" type="ORF">BASA50_000634</name>
</gene>
<dbReference type="PANTHER" id="PTHR16537:SF1">
    <property type="entry name" value="PROTEIN ZNRD2"/>
    <property type="match status" value="1"/>
</dbReference>
<evidence type="ECO:0008006" key="4">
    <source>
        <dbReference type="Google" id="ProtNLM"/>
    </source>
</evidence>
<feature type="region of interest" description="Disordered" evidence="1">
    <location>
        <begin position="1"/>
        <end position="21"/>
    </location>
</feature>